<evidence type="ECO:0000313" key="22">
    <source>
        <dbReference type="EMBL" id="ARA95706.1"/>
    </source>
</evidence>
<evidence type="ECO:0000256" key="13">
    <source>
        <dbReference type="ARBA" id="ARBA00023186"/>
    </source>
</evidence>
<keyword evidence="10" id="KW-0694">RNA-binding</keyword>
<dbReference type="Proteomes" id="UP000156418">
    <property type="component" value="Genome"/>
</dbReference>
<keyword evidence="13" id="KW-0143">Chaperone</keyword>
<evidence type="ECO:0000256" key="12">
    <source>
        <dbReference type="ARBA" id="ARBA00023086"/>
    </source>
</evidence>
<evidence type="ECO:0000256" key="17">
    <source>
        <dbReference type="SAM" id="Coils"/>
    </source>
</evidence>
<evidence type="ECO:0000313" key="21">
    <source>
        <dbReference type="EMBL" id="ARA95702.1"/>
    </source>
</evidence>
<dbReference type="GeneID" id="37627390"/>
<keyword evidence="5" id="KW-0540">Nuclease</keyword>
<reference evidence="18 23" key="1">
    <citation type="journal article" date="2014" name="Virus Res.">
        <title>Biodiversity and evolution of Imjin virus and Thottapalayam virus in Crocidurinae shrews in Zhejiang Province, China.</title>
        <authorList>
            <person name="Lin X.D."/>
            <person name="Zhou R.H."/>
            <person name="Fan F.N."/>
            <person name="Ying X.H."/>
            <person name="Sun X.Y."/>
            <person name="Wang W."/>
            <person name="Holmes E.C."/>
            <person name="Zhang Y.Z."/>
        </authorList>
    </citation>
    <scope>NUCLEOTIDE SEQUENCE [LARGE SCALE GENOMIC DNA]</scope>
    <source>
        <strain evidence="23">China/2013</strain>
    </source>
</reference>
<proteinExistence type="inferred from homology"/>
<dbReference type="EMBL" id="KU997704">
    <property type="protein sequence ID" value="ARA95706.1"/>
    <property type="molecule type" value="Viral_cRNA"/>
</dbReference>
<protein>
    <recommendedName>
        <fullName evidence="4">Nucleoprotein</fullName>
    </recommendedName>
    <alternativeName>
        <fullName evidence="15">Nucleocapsid protein</fullName>
    </alternativeName>
</protein>
<dbReference type="Pfam" id="PF00846">
    <property type="entry name" value="Hanta_nucleocap"/>
    <property type="match status" value="1"/>
</dbReference>
<comment type="similarity">
    <text evidence="3">Belongs to the hantavirus nucleocapsid protein family.</text>
</comment>
<evidence type="ECO:0000313" key="20">
    <source>
        <dbReference type="EMBL" id="ARA95701.1"/>
    </source>
</evidence>
<dbReference type="GO" id="GO:0016787">
    <property type="term" value="F:hydrolase activity"/>
    <property type="evidence" value="ECO:0007669"/>
    <property type="project" value="UniProtKB-KW"/>
</dbReference>
<dbReference type="InterPro" id="IPR002214">
    <property type="entry name" value="Hanta_nucleocap"/>
</dbReference>
<dbReference type="GO" id="GO:0044177">
    <property type="term" value="C:host cell Golgi apparatus"/>
    <property type="evidence" value="ECO:0007669"/>
    <property type="project" value="UniProtKB-SubCell"/>
</dbReference>
<dbReference type="GO" id="GO:0019013">
    <property type="term" value="C:viral nucleocapsid"/>
    <property type="evidence" value="ECO:0007669"/>
    <property type="project" value="UniProtKB-KW"/>
</dbReference>
<evidence type="ECO:0000256" key="8">
    <source>
        <dbReference type="ARBA" id="ARBA00022812"/>
    </source>
</evidence>
<keyword evidence="8" id="KW-1040">Host Golgi apparatus</keyword>
<evidence type="ECO:0000256" key="11">
    <source>
        <dbReference type="ARBA" id="ARBA00023054"/>
    </source>
</evidence>
<dbReference type="GO" id="GO:0004519">
    <property type="term" value="F:endonuclease activity"/>
    <property type="evidence" value="ECO:0007669"/>
    <property type="project" value="UniProtKB-KW"/>
</dbReference>
<keyword evidence="6" id="KW-0255">Endonuclease</keyword>
<evidence type="ECO:0000313" key="18">
    <source>
        <dbReference type="EMBL" id="AIF28811.1"/>
    </source>
</evidence>
<feature type="coiled-coil region" evidence="17">
    <location>
        <begin position="4"/>
        <end position="31"/>
    </location>
</feature>
<dbReference type="GO" id="GO:0044220">
    <property type="term" value="C:host cell perinuclear region of cytoplasm"/>
    <property type="evidence" value="ECO:0007669"/>
    <property type="project" value="UniProtKB-SubCell"/>
</dbReference>
<dbReference type="KEGG" id="vg:37627390"/>
<keyword evidence="23" id="KW-1185">Reference proteome</keyword>
<evidence type="ECO:0000256" key="2">
    <source>
        <dbReference type="ARBA" id="ARBA00004407"/>
    </source>
</evidence>
<evidence type="ECO:0000313" key="19">
    <source>
        <dbReference type="EMBL" id="ARA95697.1"/>
    </source>
</evidence>
<accession>A0A075II01</accession>
<organism evidence="18 23">
    <name type="scientific">Imjin virus</name>
    <dbReference type="NCBI Taxonomy" id="467989"/>
    <lineage>
        <taxon>Viruses</taxon>
        <taxon>Riboviria</taxon>
        <taxon>Orthornavirae</taxon>
        <taxon>Negarnaviricota</taxon>
        <taxon>Polyploviricotina</taxon>
        <taxon>Bunyaviricetes</taxon>
        <taxon>Elliovirales</taxon>
        <taxon>Hantaviridae</taxon>
        <taxon>Mammantavirinae</taxon>
        <taxon>Thottimvirus</taxon>
        <taxon>Thottimvirus imjinense</taxon>
    </lineage>
</organism>
<reference evidence="19" key="4">
    <citation type="journal article" date="2017" name="Vector Borne Zoonotic Dis.">
        <title>Detection of Imjin Virus and Seoul Virus in Crocidurine Shrews in Shandong Province, China.</title>
        <authorList>
            <person name="Sun X.F."/>
            <person name="Zhao L."/>
            <person name="Zhang Z.T."/>
            <person name="Liu M.M."/>
            <person name="Xue Z.F."/>
            <person name="Wen H.L."/>
            <person name="Ma D.Q."/>
            <person name="Huang Y.T."/>
            <person name="Sun Y."/>
            <person name="Zhou C.M."/>
            <person name="Luo L.M."/>
            <person name="Liu J.W."/>
            <person name="Li W.Q."/>
            <person name="Yu H."/>
            <person name="Yu X.J."/>
        </authorList>
    </citation>
    <scope>NUCLEOTIDE SEQUENCE</scope>
    <source>
        <strain evidence="22">1321S</strain>
        <strain evidence="19">273S</strain>
        <strain evidence="20">431S</strain>
        <strain evidence="21">533S</strain>
    </source>
</reference>
<keyword evidence="11 17" id="KW-0175">Coiled coil</keyword>
<dbReference type="EMBL" id="KU997700">
    <property type="protein sequence ID" value="ARA95702.1"/>
    <property type="molecule type" value="Viral_cRNA"/>
</dbReference>
<evidence type="ECO:0000256" key="6">
    <source>
        <dbReference type="ARBA" id="ARBA00022759"/>
    </source>
</evidence>
<dbReference type="GO" id="GO:0003723">
    <property type="term" value="F:RNA binding"/>
    <property type="evidence" value="ECO:0007669"/>
    <property type="project" value="UniProtKB-KW"/>
</dbReference>
<dbReference type="EMBL" id="KU997699">
    <property type="protein sequence ID" value="ARA95701.1"/>
    <property type="molecule type" value="Viral_cRNA"/>
</dbReference>
<evidence type="ECO:0000256" key="4">
    <source>
        <dbReference type="ARBA" id="ARBA00014389"/>
    </source>
</evidence>
<dbReference type="OrthoDB" id="2640at10239"/>
<name>A0A075II01_9VIRU</name>
<keyword evidence="14" id="KW-1035">Host cytoplasm</keyword>
<reference evidence="19" key="3">
    <citation type="submission" date="2016-03" db="EMBL/GenBank/DDBJ databases">
        <authorList>
            <person name="Ploux O."/>
        </authorList>
    </citation>
    <scope>NUCLEOTIDE SEQUENCE</scope>
    <source>
        <strain evidence="22">1321S</strain>
        <strain evidence="19">273S</strain>
        <strain evidence="20">431S</strain>
        <strain evidence="21">533S</strain>
    </source>
</reference>
<evidence type="ECO:0000256" key="5">
    <source>
        <dbReference type="ARBA" id="ARBA00022722"/>
    </source>
</evidence>
<sequence>MAQSRITREDIQKLEDAKKQIEIQLSSSIQKLATETEQFGPDPDPIQLQAVRQRSSVIEGYKEKLRDLEGQLSIAYATFADEEEERKKKREVPGVEEGDYLSQKSSLRYGNVIDLNPLNLEEPAGQTANWNRIFEYIATITQVLLLKGLYILTTRGRQTSKDNKGTRMKLKDDSCMETINGIQRHKFLYISLPTSQSSIQDDELTPGRFRTIVSGLLPNEIKSKKLMSPVMGVIGFLNLTEVWMDIIDRIMTDQCDYMTQDKSNPTASTNRAYFKERQNTINSLNLPDLKQLRTDAERKHYLPDDIETECVPWIFANAPDRCPPTVLLVAGIPELGAFFALMQDIRSGILASNLRGTAEEKIARKSSFYQSYIRRTQSMGLNCDQKIIHIYMDYLGTFCVDHFNLGDDMDPDLKIKAQALLDKKVKEISTQEPIKL</sequence>
<keyword evidence="12 18" id="KW-0543">Viral nucleoprotein</keyword>
<evidence type="ECO:0000256" key="10">
    <source>
        <dbReference type="ARBA" id="ARBA00022884"/>
    </source>
</evidence>
<evidence type="ECO:0000256" key="1">
    <source>
        <dbReference type="ARBA" id="ARBA00004328"/>
    </source>
</evidence>
<dbReference type="EMBL" id="KJ420559">
    <property type="protein sequence ID" value="AIF28811.1"/>
    <property type="molecule type" value="Viral_cRNA"/>
</dbReference>
<evidence type="ECO:0000256" key="3">
    <source>
        <dbReference type="ARBA" id="ARBA00007687"/>
    </source>
</evidence>
<keyword evidence="9" id="KW-0946">Virion</keyword>
<dbReference type="EMBL" id="KU997695">
    <property type="protein sequence ID" value="ARA95697.1"/>
    <property type="molecule type" value="Viral_cRNA"/>
</dbReference>
<comment type="subcellular location">
    <subcellularLocation>
        <location evidence="16">Host Golgi apparatus</location>
        <location evidence="16">Host cis-Golgi network</location>
    </subcellularLocation>
    <subcellularLocation>
        <location evidence="2">Host cytoplasm</location>
        <location evidence="2">Host perinuclear region</location>
    </subcellularLocation>
    <subcellularLocation>
        <location evidence="1">Virion</location>
    </subcellularLocation>
</comment>
<evidence type="ECO:0000256" key="14">
    <source>
        <dbReference type="ARBA" id="ARBA00023200"/>
    </source>
</evidence>
<evidence type="ECO:0000313" key="23">
    <source>
        <dbReference type="Proteomes" id="UP000156418"/>
    </source>
</evidence>
<evidence type="ECO:0000256" key="9">
    <source>
        <dbReference type="ARBA" id="ARBA00022844"/>
    </source>
</evidence>
<reference evidence="18" key="2">
    <citation type="submission" date="2014-02" db="EMBL/GenBank/DDBJ databases">
        <authorList>
            <person name="Lin X.-D."/>
            <person name="Zhou R.-H."/>
            <person name="Zhang Y.-Z."/>
        </authorList>
    </citation>
    <scope>NUCLEOTIDE SEQUENCE</scope>
</reference>
<evidence type="ECO:0000256" key="16">
    <source>
        <dbReference type="ARBA" id="ARBA00033737"/>
    </source>
</evidence>
<dbReference type="Gene3D" id="1.20.58.90">
    <property type="match status" value="1"/>
</dbReference>
<evidence type="ECO:0000256" key="7">
    <source>
        <dbReference type="ARBA" id="ARBA00022801"/>
    </source>
</evidence>
<evidence type="ECO:0000256" key="15">
    <source>
        <dbReference type="ARBA" id="ARBA00033344"/>
    </source>
</evidence>
<dbReference type="RefSeq" id="YP_009362286.1">
    <property type="nucleotide sequence ID" value="NC_034558.1"/>
</dbReference>
<keyword evidence="7" id="KW-0378">Hydrolase</keyword>